<dbReference type="InterPro" id="IPR008978">
    <property type="entry name" value="HSP20-like_chaperone"/>
</dbReference>
<organism evidence="4 5">
    <name type="scientific">Halalkalibacter alkalisediminis</name>
    <dbReference type="NCBI Taxonomy" id="935616"/>
    <lineage>
        <taxon>Bacteria</taxon>
        <taxon>Bacillati</taxon>
        <taxon>Bacillota</taxon>
        <taxon>Bacilli</taxon>
        <taxon>Bacillales</taxon>
        <taxon>Bacillaceae</taxon>
        <taxon>Halalkalibacter</taxon>
    </lineage>
</organism>
<evidence type="ECO:0000256" key="2">
    <source>
        <dbReference type="RuleBase" id="RU003616"/>
    </source>
</evidence>
<evidence type="ECO:0000313" key="5">
    <source>
        <dbReference type="Proteomes" id="UP001589833"/>
    </source>
</evidence>
<dbReference type="PROSITE" id="PS01031">
    <property type="entry name" value="SHSP"/>
    <property type="match status" value="1"/>
</dbReference>
<evidence type="ECO:0000313" key="4">
    <source>
        <dbReference type="EMBL" id="MFC0560448.1"/>
    </source>
</evidence>
<dbReference type="EMBL" id="JBHLTR010000026">
    <property type="protein sequence ID" value="MFC0560448.1"/>
    <property type="molecule type" value="Genomic_DNA"/>
</dbReference>
<evidence type="ECO:0000259" key="3">
    <source>
        <dbReference type="PROSITE" id="PS01031"/>
    </source>
</evidence>
<comment type="caution">
    <text evidence="4">The sequence shown here is derived from an EMBL/GenBank/DDBJ whole genome shotgun (WGS) entry which is preliminary data.</text>
</comment>
<comment type="similarity">
    <text evidence="1 2">Belongs to the small heat shock protein (HSP20) family.</text>
</comment>
<dbReference type="Pfam" id="PF00011">
    <property type="entry name" value="HSP20"/>
    <property type="match status" value="1"/>
</dbReference>
<proteinExistence type="inferred from homology"/>
<feature type="domain" description="SHSP" evidence="3">
    <location>
        <begin position="34"/>
        <end position="144"/>
    </location>
</feature>
<evidence type="ECO:0000256" key="1">
    <source>
        <dbReference type="PROSITE-ProRule" id="PRU00285"/>
    </source>
</evidence>
<name>A0ABV6NJX5_9BACI</name>
<dbReference type="SUPFAM" id="SSF49764">
    <property type="entry name" value="HSP20-like chaperones"/>
    <property type="match status" value="1"/>
</dbReference>
<sequence>MSDQQPWLNKLPKGYQDILKSIDNFFQQTYDNIQDNSLFLPPIPVHVFEDEKTFVIEAELPGVDKKQIALDIYRQAIRIQVSQDEQSEIIDETTGITERRGHTQVRQRVIPVPFVIREQDVKASYKNGLLRILVPSNRKQIPIE</sequence>
<dbReference type="Proteomes" id="UP001589833">
    <property type="component" value="Unassembled WGS sequence"/>
</dbReference>
<protein>
    <submittedName>
        <fullName evidence="4">Hsp20/alpha crystallin family protein</fullName>
    </submittedName>
</protein>
<accession>A0ABV6NJX5</accession>
<dbReference type="RefSeq" id="WP_273847084.1">
    <property type="nucleotide sequence ID" value="NZ_JAQQWT010000021.1"/>
</dbReference>
<dbReference type="Gene3D" id="2.60.40.790">
    <property type="match status" value="1"/>
</dbReference>
<dbReference type="CDD" id="cd06464">
    <property type="entry name" value="ACD_sHsps-like"/>
    <property type="match status" value="1"/>
</dbReference>
<gene>
    <name evidence="4" type="ORF">ACFFH4_15705</name>
</gene>
<keyword evidence="5" id="KW-1185">Reference proteome</keyword>
<reference evidence="4 5" key="1">
    <citation type="submission" date="2024-09" db="EMBL/GenBank/DDBJ databases">
        <authorList>
            <person name="Sun Q."/>
            <person name="Mori K."/>
        </authorList>
    </citation>
    <scope>NUCLEOTIDE SEQUENCE [LARGE SCALE GENOMIC DNA]</scope>
    <source>
        <strain evidence="4 5">NCAIM B.02301</strain>
    </source>
</reference>
<dbReference type="InterPro" id="IPR002068">
    <property type="entry name" value="A-crystallin/Hsp20_dom"/>
</dbReference>